<name>A0A085ZQG0_9FLAO</name>
<dbReference type="RefSeq" id="WP_035685360.1">
    <property type="nucleotide sequence ID" value="NZ_JPRL01000001.1"/>
</dbReference>
<accession>A0A085ZQG0</accession>
<dbReference type="STRING" id="362418.IW19_14665"/>
<gene>
    <name evidence="1" type="ORF">IW19_14665</name>
</gene>
<dbReference type="OrthoDB" id="1351597at2"/>
<dbReference type="EMBL" id="JPRL01000001">
    <property type="protein sequence ID" value="KFF06674.1"/>
    <property type="molecule type" value="Genomic_DNA"/>
</dbReference>
<keyword evidence="2" id="KW-1185">Reference proteome</keyword>
<dbReference type="AlphaFoldDB" id="A0A085ZQG0"/>
<organism evidence="1 2">
    <name type="scientific">Flavobacterium reichenbachii</name>
    <dbReference type="NCBI Taxonomy" id="362418"/>
    <lineage>
        <taxon>Bacteria</taxon>
        <taxon>Pseudomonadati</taxon>
        <taxon>Bacteroidota</taxon>
        <taxon>Flavobacteriia</taxon>
        <taxon>Flavobacteriales</taxon>
        <taxon>Flavobacteriaceae</taxon>
        <taxon>Flavobacterium</taxon>
    </lineage>
</organism>
<evidence type="ECO:0000313" key="2">
    <source>
        <dbReference type="Proteomes" id="UP000028715"/>
    </source>
</evidence>
<sequence length="344" mass="41985">MNKTYLFIIFFQFGLLFSQNTKIDKKQIIPREIDFNGNVKKITLKVFDLNKKEDKIDTTKAISEIYFSKLKKILKINKFDKSLDNLWNTTEFDDLERIKKISRKNKGKMFNSVIQYFSTENEFPDSTTIDFNENYKEKYINYFKNNLVIKQEHFVNDLLQDYRLYKYDQKNKLIEDLYLNPENDSDKTVVFKADNQLSFYPERLTKYEYKEIKDTLISIKIRPKYNLKEETKKLKTKKYTLEIKEDYDNDFLKSSRFTYTYKDSIKDLSYYYKNKKEIRDYYKTTITEKNIISKWKTEGYANNEERIEIIKIDIISDKHKNWIRKTYSKANQTTRIIEREIEYY</sequence>
<proteinExistence type="predicted"/>
<dbReference type="eggNOG" id="ENOG5030QXP">
    <property type="taxonomic scope" value="Bacteria"/>
</dbReference>
<evidence type="ECO:0000313" key="1">
    <source>
        <dbReference type="EMBL" id="KFF06674.1"/>
    </source>
</evidence>
<protein>
    <submittedName>
        <fullName evidence="1">Uncharacterized protein</fullName>
    </submittedName>
</protein>
<comment type="caution">
    <text evidence="1">The sequence shown here is derived from an EMBL/GenBank/DDBJ whole genome shotgun (WGS) entry which is preliminary data.</text>
</comment>
<dbReference type="Proteomes" id="UP000028715">
    <property type="component" value="Unassembled WGS sequence"/>
</dbReference>
<reference evidence="1 2" key="1">
    <citation type="submission" date="2014-07" db="EMBL/GenBank/DDBJ databases">
        <title>Genome of Flavobacterium reichenbachii LMG 25512.</title>
        <authorList>
            <person name="Stropko S.J."/>
            <person name="Pipes S.E."/>
            <person name="Newman J.D."/>
        </authorList>
    </citation>
    <scope>NUCLEOTIDE SEQUENCE [LARGE SCALE GENOMIC DNA]</scope>
    <source>
        <strain evidence="1 2">LMG 25512</strain>
    </source>
</reference>